<name>A0ABQ2C176_9FLAO</name>
<gene>
    <name evidence="1" type="ORF">GCM10011444_27980</name>
</gene>
<organism evidence="1 2">
    <name type="scientific">Winogradskyella haliclonae</name>
    <dbReference type="NCBI Taxonomy" id="2048558"/>
    <lineage>
        <taxon>Bacteria</taxon>
        <taxon>Pseudomonadati</taxon>
        <taxon>Bacteroidota</taxon>
        <taxon>Flavobacteriia</taxon>
        <taxon>Flavobacteriales</taxon>
        <taxon>Flavobacteriaceae</taxon>
        <taxon>Winogradskyella</taxon>
    </lineage>
</organism>
<evidence type="ECO:0008006" key="3">
    <source>
        <dbReference type="Google" id="ProtNLM"/>
    </source>
</evidence>
<proteinExistence type="predicted"/>
<accession>A0ABQ2C176</accession>
<dbReference type="EMBL" id="BMDQ01000006">
    <property type="protein sequence ID" value="GGI58489.1"/>
    <property type="molecule type" value="Genomic_DNA"/>
</dbReference>
<dbReference type="Proteomes" id="UP000624701">
    <property type="component" value="Unassembled WGS sequence"/>
</dbReference>
<protein>
    <recommendedName>
        <fullName evidence="3">Lipoprotein</fullName>
    </recommendedName>
</protein>
<keyword evidence="2" id="KW-1185">Reference proteome</keyword>
<comment type="caution">
    <text evidence="1">The sequence shown here is derived from an EMBL/GenBank/DDBJ whole genome shotgun (WGS) entry which is preliminary data.</text>
</comment>
<evidence type="ECO:0000313" key="2">
    <source>
        <dbReference type="Proteomes" id="UP000624701"/>
    </source>
</evidence>
<evidence type="ECO:0000313" key="1">
    <source>
        <dbReference type="EMBL" id="GGI58489.1"/>
    </source>
</evidence>
<reference evidence="2" key="1">
    <citation type="journal article" date="2019" name="Int. J. Syst. Evol. Microbiol.">
        <title>The Global Catalogue of Microorganisms (GCM) 10K type strain sequencing project: providing services to taxonomists for standard genome sequencing and annotation.</title>
        <authorList>
            <consortium name="The Broad Institute Genomics Platform"/>
            <consortium name="The Broad Institute Genome Sequencing Center for Infectious Disease"/>
            <person name="Wu L."/>
            <person name="Ma J."/>
        </authorList>
    </citation>
    <scope>NUCLEOTIDE SEQUENCE [LARGE SCALE GENOMIC DNA]</scope>
    <source>
        <strain evidence="2">CCM 8681</strain>
    </source>
</reference>
<dbReference type="PROSITE" id="PS51257">
    <property type="entry name" value="PROKAR_LIPOPROTEIN"/>
    <property type="match status" value="1"/>
</dbReference>
<sequence>MKIIMIGNKSSSLLIVFFILAISCANDSKKNIGHGNFKLIRSDSTFDVLTRDSNSQIRVFNNSNIPKQFYSINWTSWRTYNQIMINPKNKYDSIKFKVEIDSIISDTFYESIYNNKNNLRTIRKLIKFEN</sequence>